<proteinExistence type="predicted"/>
<comment type="caution">
    <text evidence="1">The sequence shown here is derived from an EMBL/GenBank/DDBJ whole genome shotgun (WGS) entry which is preliminary data.</text>
</comment>
<name>A0ABU3T4C3_9MICO</name>
<evidence type="ECO:0000313" key="2">
    <source>
        <dbReference type="Proteomes" id="UP001263371"/>
    </source>
</evidence>
<organism evidence="1 2">
    <name type="scientific">Microbacterium galbum</name>
    <dbReference type="NCBI Taxonomy" id="3075994"/>
    <lineage>
        <taxon>Bacteria</taxon>
        <taxon>Bacillati</taxon>
        <taxon>Actinomycetota</taxon>
        <taxon>Actinomycetes</taxon>
        <taxon>Micrococcales</taxon>
        <taxon>Microbacteriaceae</taxon>
        <taxon>Microbacterium</taxon>
    </lineage>
</organism>
<evidence type="ECO:0008006" key="3">
    <source>
        <dbReference type="Google" id="ProtNLM"/>
    </source>
</evidence>
<evidence type="ECO:0000313" key="1">
    <source>
        <dbReference type="EMBL" id="MDU0366209.1"/>
    </source>
</evidence>
<dbReference type="EMBL" id="JAWDIS010000001">
    <property type="protein sequence ID" value="MDU0366209.1"/>
    <property type="molecule type" value="Genomic_DNA"/>
</dbReference>
<keyword evidence="2" id="KW-1185">Reference proteome</keyword>
<dbReference type="RefSeq" id="WP_315993475.1">
    <property type="nucleotide sequence ID" value="NZ_JAWDIS010000001.1"/>
</dbReference>
<dbReference type="Proteomes" id="UP001263371">
    <property type="component" value="Unassembled WGS sequence"/>
</dbReference>
<gene>
    <name evidence="1" type="ORF">RWH45_03210</name>
</gene>
<accession>A0ABU3T4C3</accession>
<protein>
    <recommendedName>
        <fullName evidence="3">DUF892 family protein</fullName>
    </recommendedName>
</protein>
<reference evidence="1 2" key="1">
    <citation type="submission" date="2023-09" db="EMBL/GenBank/DDBJ databases">
        <title>Microbacterium fusihabitans sp. nov., Microbacterium phycihabitans sp. nov., and Microbacterium cervinum sp. nov., isolated from dried seaweeds of beach.</title>
        <authorList>
            <person name="Lee S.D."/>
        </authorList>
    </citation>
    <scope>NUCLEOTIDE SEQUENCE [LARGE SCALE GENOMIC DNA]</scope>
    <source>
        <strain evidence="1 2">KSW4-17</strain>
    </source>
</reference>
<sequence>MNLASYLGLLHAGEDVLAQSFRQLADGHGDEPDVFHLSHTLAQQCDEHVRRLAPVVERYGEEPDAEPERFHAEAMNESRGGPLGLLRDLQDLHALVSFVDTTWTVVKQAALALRDEELLAIIEDCEAQTKTQQAWLSTRLKQAAPQALLVAS</sequence>